<evidence type="ECO:0000256" key="2">
    <source>
        <dbReference type="SAM" id="Phobius"/>
    </source>
</evidence>
<keyword evidence="2" id="KW-0472">Membrane</keyword>
<feature type="compositionally biased region" description="Basic and acidic residues" evidence="1">
    <location>
        <begin position="42"/>
        <end position="56"/>
    </location>
</feature>
<organism evidence="3 4">
    <name type="scientific">Marasmius crinis-equi</name>
    <dbReference type="NCBI Taxonomy" id="585013"/>
    <lineage>
        <taxon>Eukaryota</taxon>
        <taxon>Fungi</taxon>
        <taxon>Dikarya</taxon>
        <taxon>Basidiomycota</taxon>
        <taxon>Agaricomycotina</taxon>
        <taxon>Agaricomycetes</taxon>
        <taxon>Agaricomycetidae</taxon>
        <taxon>Agaricales</taxon>
        <taxon>Marasmiineae</taxon>
        <taxon>Marasmiaceae</taxon>
        <taxon>Marasmius</taxon>
    </lineage>
</organism>
<dbReference type="Proteomes" id="UP001465976">
    <property type="component" value="Unassembled WGS sequence"/>
</dbReference>
<feature type="transmembrane region" description="Helical" evidence="2">
    <location>
        <begin position="150"/>
        <end position="168"/>
    </location>
</feature>
<gene>
    <name evidence="3" type="ORF">V5O48_002170</name>
</gene>
<dbReference type="EMBL" id="JBAHYK010000047">
    <property type="protein sequence ID" value="KAL0579819.1"/>
    <property type="molecule type" value="Genomic_DNA"/>
</dbReference>
<feature type="compositionally biased region" description="Polar residues" evidence="1">
    <location>
        <begin position="30"/>
        <end position="41"/>
    </location>
</feature>
<accession>A0ABR3FWF3</accession>
<feature type="region of interest" description="Disordered" evidence="1">
    <location>
        <begin position="24"/>
        <end position="58"/>
    </location>
</feature>
<keyword evidence="4" id="KW-1185">Reference proteome</keyword>
<proteinExistence type="predicted"/>
<protein>
    <submittedName>
        <fullName evidence="3">Uncharacterized protein</fullName>
    </submittedName>
</protein>
<reference evidence="3 4" key="1">
    <citation type="submission" date="2024-02" db="EMBL/GenBank/DDBJ databases">
        <title>A draft genome for the cacao thread blight pathogen Marasmius crinis-equi.</title>
        <authorList>
            <person name="Cohen S.P."/>
            <person name="Baruah I.K."/>
            <person name="Amoako-Attah I."/>
            <person name="Bukari Y."/>
            <person name="Meinhardt L.W."/>
            <person name="Bailey B.A."/>
        </authorList>
    </citation>
    <scope>NUCLEOTIDE SEQUENCE [LARGE SCALE GENOMIC DNA]</scope>
    <source>
        <strain evidence="3 4">GH-76</strain>
    </source>
</reference>
<evidence type="ECO:0000313" key="4">
    <source>
        <dbReference type="Proteomes" id="UP001465976"/>
    </source>
</evidence>
<comment type="caution">
    <text evidence="3">The sequence shown here is derived from an EMBL/GenBank/DDBJ whole genome shotgun (WGS) entry which is preliminary data.</text>
</comment>
<keyword evidence="2" id="KW-1133">Transmembrane helix</keyword>
<sequence length="172" mass="19770">MTWYVSIGCYADLKLTRYKYHSQSEHERASNLNPSESTFKFQSRERESEKQNETPKLRNRVGFRLRGERKVGFVPNTNLQRDTLKGTVVEEQPPTQAQIAENKSGRLLAAIRFNPDLSTDSGGDFDNKGSLEIEEFAEEKAKRRERRSGMFLPWGLIGVWVKFCSALFSGCR</sequence>
<evidence type="ECO:0000256" key="1">
    <source>
        <dbReference type="SAM" id="MobiDB-lite"/>
    </source>
</evidence>
<evidence type="ECO:0000313" key="3">
    <source>
        <dbReference type="EMBL" id="KAL0579819.1"/>
    </source>
</evidence>
<name>A0ABR3FWF3_9AGAR</name>
<keyword evidence="2" id="KW-0812">Transmembrane</keyword>